<proteinExistence type="predicted"/>
<reference evidence="2 3" key="1">
    <citation type="submission" date="2019-07" db="EMBL/GenBank/DDBJ databases">
        <title>WGS assembly of Gossypium tomentosum.</title>
        <authorList>
            <person name="Chen Z.J."/>
            <person name="Sreedasyam A."/>
            <person name="Ando A."/>
            <person name="Song Q."/>
            <person name="De L."/>
            <person name="Hulse-Kemp A."/>
            <person name="Ding M."/>
            <person name="Ye W."/>
            <person name="Kirkbride R."/>
            <person name="Jenkins J."/>
            <person name="Plott C."/>
            <person name="Lovell J."/>
            <person name="Lin Y.-M."/>
            <person name="Vaughn R."/>
            <person name="Liu B."/>
            <person name="Li W."/>
            <person name="Simpson S."/>
            <person name="Scheffler B."/>
            <person name="Saski C."/>
            <person name="Grover C."/>
            <person name="Hu G."/>
            <person name="Conover J."/>
            <person name="Carlson J."/>
            <person name="Shu S."/>
            <person name="Boston L."/>
            <person name="Williams M."/>
            <person name="Peterson D."/>
            <person name="Mcgee K."/>
            <person name="Jones D."/>
            <person name="Wendel J."/>
            <person name="Stelly D."/>
            <person name="Grimwood J."/>
            <person name="Schmutz J."/>
        </authorList>
    </citation>
    <scope>NUCLEOTIDE SEQUENCE [LARGE SCALE GENOMIC DNA]</scope>
    <source>
        <strain evidence="2">7179.01</strain>
    </source>
</reference>
<accession>A0A5D2M7N0</accession>
<sequence length="469" mass="54689">MTSVNVWCDRVQLANATLFLFLQSSALNKQNFRNQCRWHKKELSSPARMSVSFKYWDECADPEDMEAMWNHPEVRTEWTGAGETEGQRVHLSRDPDGQPYLTQTEMRAVAEIVTRRQFDKKLDPEMICAIAELESNRQPLAMGCDKKTNLITIGIMQVAPKVAEWIVREEDYLLFPVEEDPDILYKPFVNVYFGAAYLRWLSNFDGKIRTEEFVVRAYSGGTKKVNHKSTLPYWKRYLQVKECYLSRKQFDGPSPIEAPTFPTSPVSPSKGFDLYWDSRVSSEDMEHMWNHLDVFKEWIKSKEIRGKVRFSCNKEKKPYLSRVELRAIAEIIVSKYFSTRGINPTVLCALADVVSMRFIDGNETSTGLMGIDYSTAFWLYKEMGYRAYRVDYIEDLTNPFVSMYFGAAYLAWLSEYEGRERSLQFIFHAYISGPKNVHLEETCPKWLKFEQILARYERTKSREGSCNII</sequence>
<evidence type="ECO:0000259" key="1">
    <source>
        <dbReference type="Pfam" id="PF01464"/>
    </source>
</evidence>
<dbReference type="PANTHER" id="PTHR37179">
    <property type="entry name" value="TRANSGLYCOSYLASE"/>
    <property type="match status" value="1"/>
</dbReference>
<feature type="domain" description="Transglycosylase SLT" evidence="1">
    <location>
        <begin position="119"/>
        <end position="235"/>
    </location>
</feature>
<organism evidence="2 3">
    <name type="scientific">Gossypium tomentosum</name>
    <name type="common">Hawaiian cotton</name>
    <name type="synonym">Gossypium sandvicense</name>
    <dbReference type="NCBI Taxonomy" id="34277"/>
    <lineage>
        <taxon>Eukaryota</taxon>
        <taxon>Viridiplantae</taxon>
        <taxon>Streptophyta</taxon>
        <taxon>Embryophyta</taxon>
        <taxon>Tracheophyta</taxon>
        <taxon>Spermatophyta</taxon>
        <taxon>Magnoliopsida</taxon>
        <taxon>eudicotyledons</taxon>
        <taxon>Gunneridae</taxon>
        <taxon>Pentapetalae</taxon>
        <taxon>rosids</taxon>
        <taxon>malvids</taxon>
        <taxon>Malvales</taxon>
        <taxon>Malvaceae</taxon>
        <taxon>Malvoideae</taxon>
        <taxon>Gossypium</taxon>
    </lineage>
</organism>
<dbReference type="SUPFAM" id="SSF53955">
    <property type="entry name" value="Lysozyme-like"/>
    <property type="match status" value="2"/>
</dbReference>
<dbReference type="AlphaFoldDB" id="A0A5D2M7N0"/>
<gene>
    <name evidence="2" type="ORF">ES332_D01G110400v1</name>
</gene>
<dbReference type="EMBL" id="CM017623">
    <property type="protein sequence ID" value="TYH87338.1"/>
    <property type="molecule type" value="Genomic_DNA"/>
</dbReference>
<name>A0A5D2M7N0_GOSTO</name>
<dbReference type="Proteomes" id="UP000322667">
    <property type="component" value="Chromosome D01"/>
</dbReference>
<dbReference type="Pfam" id="PF01464">
    <property type="entry name" value="SLT"/>
    <property type="match status" value="2"/>
</dbReference>
<feature type="domain" description="Transglycosylase SLT" evidence="1">
    <location>
        <begin position="362"/>
        <end position="440"/>
    </location>
</feature>
<protein>
    <recommendedName>
        <fullName evidence="1">Transglycosylase SLT domain-containing protein</fullName>
    </recommendedName>
</protein>
<dbReference type="Gene3D" id="1.10.530.10">
    <property type="match status" value="2"/>
</dbReference>
<evidence type="ECO:0000313" key="2">
    <source>
        <dbReference type="EMBL" id="TYH87338.1"/>
    </source>
</evidence>
<keyword evidence="3" id="KW-1185">Reference proteome</keyword>
<dbReference type="PANTHER" id="PTHR37179:SF1">
    <property type="entry name" value="TRANSGLYCOSYLASE"/>
    <property type="match status" value="1"/>
</dbReference>
<evidence type="ECO:0000313" key="3">
    <source>
        <dbReference type="Proteomes" id="UP000322667"/>
    </source>
</evidence>
<dbReference type="InterPro" id="IPR023346">
    <property type="entry name" value="Lysozyme-like_dom_sf"/>
</dbReference>
<dbReference type="InterPro" id="IPR008258">
    <property type="entry name" value="Transglycosylase_SLT_dom_1"/>
</dbReference>